<protein>
    <submittedName>
        <fullName evidence="1">Uncharacterized protein</fullName>
    </submittedName>
</protein>
<comment type="caution">
    <text evidence="1">The sequence shown here is derived from an EMBL/GenBank/DDBJ whole genome shotgun (WGS) entry which is preliminary data.</text>
</comment>
<reference evidence="1 2" key="1">
    <citation type="submission" date="2017-06" db="EMBL/GenBank/DDBJ databases">
        <title>Comparative genomic analysis of Ambrosia Fusariam Clade fungi.</title>
        <authorList>
            <person name="Stajich J.E."/>
            <person name="Carrillo J."/>
            <person name="Kijimoto T."/>
            <person name="Eskalen A."/>
            <person name="O'Donnell K."/>
            <person name="Kasson M."/>
        </authorList>
    </citation>
    <scope>NUCLEOTIDE SEQUENCE [LARGE SCALE GENOMIC DNA]</scope>
    <source>
        <strain evidence="1">UCR3666</strain>
    </source>
</reference>
<dbReference type="Proteomes" id="UP000277212">
    <property type="component" value="Unassembled WGS sequence"/>
</dbReference>
<dbReference type="EMBL" id="NKUJ01000375">
    <property type="protein sequence ID" value="RMJ06946.1"/>
    <property type="molecule type" value="Genomic_DNA"/>
</dbReference>
<dbReference type="OrthoDB" id="5216135at2759"/>
<gene>
    <name evidence="1" type="ORF">CDV36_013448</name>
</gene>
<name>A0A3M2RNP3_9HYPO</name>
<evidence type="ECO:0000313" key="1">
    <source>
        <dbReference type="EMBL" id="RMJ06946.1"/>
    </source>
</evidence>
<proteinExistence type="predicted"/>
<keyword evidence="2" id="KW-1185">Reference proteome</keyword>
<organism evidence="1 2">
    <name type="scientific">Fusarium kuroshium</name>
    <dbReference type="NCBI Taxonomy" id="2010991"/>
    <lineage>
        <taxon>Eukaryota</taxon>
        <taxon>Fungi</taxon>
        <taxon>Dikarya</taxon>
        <taxon>Ascomycota</taxon>
        <taxon>Pezizomycotina</taxon>
        <taxon>Sordariomycetes</taxon>
        <taxon>Hypocreomycetidae</taxon>
        <taxon>Hypocreales</taxon>
        <taxon>Nectriaceae</taxon>
        <taxon>Fusarium</taxon>
        <taxon>Fusarium solani species complex</taxon>
    </lineage>
</organism>
<accession>A0A3M2RNP3</accession>
<evidence type="ECO:0000313" key="2">
    <source>
        <dbReference type="Proteomes" id="UP000277212"/>
    </source>
</evidence>
<dbReference type="AlphaFoldDB" id="A0A3M2RNP3"/>
<sequence>MADFIAFLEDLVVQNSNLIPEINQLPAELRINITRQDEVYAKIRTILLKIYDSISMLSKQSRHPDVRNPNILPAWRSFLEPIGALSQLPSGHFLSARMTLYLSSGLLTQRSLALKFSKIGSAIEGRPVFRLCRAVDDTLLASLRNIWTASSESERFDWVFTQYNLHPEDDLQDEMNRRRNLAQALTPEELAAMDGIEGRRFIWAMSADEREGDLEEWKPFRGGLPGDAIERAKHSVPDDDQVKPGECFWKQIGSDGPIRQRFSYYSRVSGHLQPASFRLDFFHQYFEFLDRSRRFILDVRRITEPCLTEAEYALVNKVLRNANMPPEIRRNIISHLEFPRRHPYLRNFDIAKAYAPFPEDEQPCERCHGTARTDRYKASCPETTFLVWNFALRAFLTFHKYSGNGSTAVCKYGIDCQGHHEEDDWEVKNEDDLVNMVEGIVKERCGDDTTLDQVGMSPNTEVRAMAQEQIEARELRFIQPGGPLEDVAAELTSAGGFRGLINSMLYGKMLIALSPIHYKHPAQWGLARDRGEYLRAIRYVWRLRRVDEILDPRSNLGRWETRG</sequence>